<feature type="region of interest" description="Disordered" evidence="15">
    <location>
        <begin position="42"/>
        <end position="79"/>
    </location>
</feature>
<keyword evidence="8" id="KW-0274">FAD</keyword>
<feature type="domain" description="FAD-binding FR-type" evidence="17">
    <location>
        <begin position="291"/>
        <end position="543"/>
    </location>
</feature>
<gene>
    <name evidence="18" type="ORF">GUJ93_ZPchr0010g8138</name>
</gene>
<dbReference type="GO" id="GO:0005829">
    <property type="term" value="C:cytosol"/>
    <property type="evidence" value="ECO:0007669"/>
    <property type="project" value="TreeGrafter"/>
</dbReference>
<keyword evidence="11" id="KW-0560">Oxidoreductase</keyword>
<comment type="cofactor">
    <cofactor evidence="2">
        <name>FAD</name>
        <dbReference type="ChEBI" id="CHEBI:57692"/>
    </cofactor>
</comment>
<evidence type="ECO:0000256" key="9">
    <source>
        <dbReference type="ARBA" id="ARBA00022857"/>
    </source>
</evidence>
<dbReference type="Proteomes" id="UP000729402">
    <property type="component" value="Unassembled WGS sequence"/>
</dbReference>
<reference evidence="18" key="2">
    <citation type="submission" date="2021-02" db="EMBL/GenBank/DDBJ databases">
        <authorList>
            <person name="Kimball J.A."/>
            <person name="Haas M.W."/>
            <person name="Macchietto M."/>
            <person name="Kono T."/>
            <person name="Duquette J."/>
            <person name="Shao M."/>
        </authorList>
    </citation>
    <scope>NUCLEOTIDE SEQUENCE</scope>
    <source>
        <tissue evidence="18">Fresh leaf tissue</tissue>
    </source>
</reference>
<evidence type="ECO:0000313" key="18">
    <source>
        <dbReference type="EMBL" id="KAG8087005.1"/>
    </source>
</evidence>
<evidence type="ECO:0000256" key="7">
    <source>
        <dbReference type="ARBA" id="ARBA00022824"/>
    </source>
</evidence>
<comment type="catalytic activity">
    <reaction evidence="14">
        <text>2 oxidized [cytochrome P450] + NADPH = 2 reduced [cytochrome P450] + NADP(+) + H(+)</text>
        <dbReference type="Rhea" id="RHEA:24040"/>
        <dbReference type="Rhea" id="RHEA-COMP:14627"/>
        <dbReference type="Rhea" id="RHEA-COMP:14628"/>
        <dbReference type="ChEBI" id="CHEBI:15378"/>
        <dbReference type="ChEBI" id="CHEBI:55376"/>
        <dbReference type="ChEBI" id="CHEBI:57783"/>
        <dbReference type="ChEBI" id="CHEBI:58349"/>
        <dbReference type="ChEBI" id="CHEBI:60344"/>
        <dbReference type="EC" id="1.6.2.4"/>
    </reaction>
    <physiologicalReaction direction="left-to-right" evidence="14">
        <dbReference type="Rhea" id="RHEA:24041"/>
    </physiologicalReaction>
</comment>
<evidence type="ECO:0000256" key="12">
    <source>
        <dbReference type="ARBA" id="ARBA00023136"/>
    </source>
</evidence>
<evidence type="ECO:0000256" key="11">
    <source>
        <dbReference type="ARBA" id="ARBA00023002"/>
    </source>
</evidence>
<keyword evidence="19" id="KW-1185">Reference proteome</keyword>
<evidence type="ECO:0000313" key="19">
    <source>
        <dbReference type="Proteomes" id="UP000729402"/>
    </source>
</evidence>
<keyword evidence="12" id="KW-0472">Membrane</keyword>
<dbReference type="EC" id="1.6.2.4" evidence="13"/>
<dbReference type="Pfam" id="PF00175">
    <property type="entry name" value="NAD_binding_1"/>
    <property type="match status" value="1"/>
</dbReference>
<dbReference type="GO" id="GO:0050660">
    <property type="term" value="F:flavin adenine dinucleotide binding"/>
    <property type="evidence" value="ECO:0007669"/>
    <property type="project" value="TreeGrafter"/>
</dbReference>
<comment type="cofactor">
    <cofactor evidence="1">
        <name>FMN</name>
        <dbReference type="ChEBI" id="CHEBI:58210"/>
    </cofactor>
</comment>
<evidence type="ECO:0000256" key="15">
    <source>
        <dbReference type="SAM" id="MobiDB-lite"/>
    </source>
</evidence>
<keyword evidence="7" id="KW-0256">Endoplasmic reticulum</keyword>
<dbReference type="EMBL" id="JAAALK010000082">
    <property type="protein sequence ID" value="KAG8087005.1"/>
    <property type="molecule type" value="Genomic_DNA"/>
</dbReference>
<dbReference type="InterPro" id="IPR003097">
    <property type="entry name" value="CysJ-like_FAD-binding"/>
</dbReference>
<dbReference type="PANTHER" id="PTHR19384">
    <property type="entry name" value="NITRIC OXIDE SYNTHASE-RELATED"/>
    <property type="match status" value="1"/>
</dbReference>
<keyword evidence="4" id="KW-0285">Flavoprotein</keyword>
<name>A0A8J5WCM6_ZIZPA</name>
<dbReference type="FunFam" id="3.40.50.360:FF:000023">
    <property type="entry name" value="NADPH--cytochrome P450 reductase"/>
    <property type="match status" value="1"/>
</dbReference>
<feature type="compositionally biased region" description="Basic residues" evidence="15">
    <location>
        <begin position="47"/>
        <end position="70"/>
    </location>
</feature>
<sequence>MESSAAGPMELVAALLRGLTPRAEQLLQAGAGGGGEAGALEAMALRGGRRRRRRRRSRLRRRGGAGKGKGKGAAGEEAGADGKKRVSVFFGTQTGTAEGFAKALAEEAKSRYDQAIFKVVDLDEYAGEDEEYEDKLKKEKIALFFVATYGDGEPTDNAARFYKWFTEGNERGAWLNDFQYAVFGLGNRQYEHFNKVAKVVDDLLIEQGGKRLIPVGLGDDDQCIEDDFNAWKETLWPELDQLLRDENDVSTGTTYTAAIPEYRVEFIKADEAAHLERKFSLANGHAVHDAQHPCRANVAVRRELHTPASDRSCTHLEFDVAGTDLMYETGDHVGVYTENCLEVVEEAERMLGYSPETFFTIHADKEDGTPLGGGSLAPPFPSPITVRNALARYADLLNSPKKSALVALATYASDSTEADRLRFLASPAGKDEYAQWVVASQRSLLEVMAEFPSAKPSLGVFFAAVAPRLQPRYYSISSSPSMAPNRIHVTCALVHETTPVGRIHKGVCSSWIKNAIPSEDTKDCSWAPIFELVLAPFRGFLQERLSQKESGVELGRSIFFFGCRNSKMDFIYQDELNNFLEQGALSELVLAFSREGPTKEYVQHKMLQKASKIWDLISQGAYIYVCGDAKGMARDVHRVLHTIVQEQGSLDSSKAESFVKNLQTEGRYLRDVW</sequence>
<keyword evidence="5" id="KW-0288">FMN</keyword>
<dbReference type="InterPro" id="IPR001433">
    <property type="entry name" value="OxRdtase_FAD/NAD-bd"/>
</dbReference>
<dbReference type="InterPro" id="IPR008254">
    <property type="entry name" value="Flavodoxin/NO_synth"/>
</dbReference>
<evidence type="ECO:0000256" key="3">
    <source>
        <dbReference type="ARBA" id="ARBA00004131"/>
    </source>
</evidence>
<evidence type="ECO:0000256" key="13">
    <source>
        <dbReference type="ARBA" id="ARBA00023797"/>
    </source>
</evidence>
<dbReference type="CDD" id="cd06204">
    <property type="entry name" value="CYPOR"/>
    <property type="match status" value="1"/>
</dbReference>
<dbReference type="GO" id="GO:0005789">
    <property type="term" value="C:endoplasmic reticulum membrane"/>
    <property type="evidence" value="ECO:0007669"/>
    <property type="project" value="UniProtKB-SubCell"/>
</dbReference>
<dbReference type="GO" id="GO:0003958">
    <property type="term" value="F:NADPH-hemoprotein reductase activity"/>
    <property type="evidence" value="ECO:0007669"/>
    <property type="project" value="UniProtKB-EC"/>
</dbReference>
<keyword evidence="9" id="KW-0521">NADP</keyword>
<dbReference type="PROSITE" id="PS51384">
    <property type="entry name" value="FAD_FR"/>
    <property type="match status" value="1"/>
</dbReference>
<dbReference type="FunFam" id="3.40.50.80:FF:000001">
    <property type="entry name" value="NADPH--cytochrome P450 reductase 1"/>
    <property type="match status" value="1"/>
</dbReference>
<evidence type="ECO:0000256" key="1">
    <source>
        <dbReference type="ARBA" id="ARBA00001917"/>
    </source>
</evidence>
<evidence type="ECO:0000259" key="17">
    <source>
        <dbReference type="PROSITE" id="PS51384"/>
    </source>
</evidence>
<feature type="domain" description="Flavodoxin-like" evidence="16">
    <location>
        <begin position="86"/>
        <end position="236"/>
    </location>
</feature>
<dbReference type="InterPro" id="IPR017927">
    <property type="entry name" value="FAD-bd_FR_type"/>
</dbReference>
<keyword evidence="10" id="KW-1133">Transmembrane helix</keyword>
<reference evidence="18" key="1">
    <citation type="journal article" date="2021" name="bioRxiv">
        <title>Whole Genome Assembly and Annotation of Northern Wild Rice, Zizania palustris L., Supports a Whole Genome Duplication in the Zizania Genus.</title>
        <authorList>
            <person name="Haas M."/>
            <person name="Kono T."/>
            <person name="Macchietto M."/>
            <person name="Millas R."/>
            <person name="McGilp L."/>
            <person name="Shao M."/>
            <person name="Duquette J."/>
            <person name="Hirsch C.N."/>
            <person name="Kimball J."/>
        </authorList>
    </citation>
    <scope>NUCLEOTIDE SEQUENCE</scope>
    <source>
        <tissue evidence="18">Fresh leaf tissue</tissue>
    </source>
</reference>
<dbReference type="PANTHER" id="PTHR19384:SF126">
    <property type="entry name" value="NADPH--CYTOCHROME P450 REDUCTASE 2"/>
    <property type="match status" value="1"/>
</dbReference>
<dbReference type="OrthoDB" id="1856718at2759"/>
<evidence type="ECO:0000256" key="4">
    <source>
        <dbReference type="ARBA" id="ARBA00022630"/>
    </source>
</evidence>
<evidence type="ECO:0000256" key="2">
    <source>
        <dbReference type="ARBA" id="ARBA00001974"/>
    </source>
</evidence>
<keyword evidence="6" id="KW-0812">Transmembrane</keyword>
<dbReference type="PROSITE" id="PS50902">
    <property type="entry name" value="FLAVODOXIN_LIKE"/>
    <property type="match status" value="1"/>
</dbReference>
<dbReference type="Pfam" id="PF00667">
    <property type="entry name" value="FAD_binding_1"/>
    <property type="match status" value="1"/>
</dbReference>
<dbReference type="Pfam" id="PF00258">
    <property type="entry name" value="Flavodoxin_1"/>
    <property type="match status" value="1"/>
</dbReference>
<accession>A0A8J5WCM6</accession>
<protein>
    <recommendedName>
        <fullName evidence="13">NADPH--hemoprotein reductase</fullName>
        <ecNumber evidence="13">1.6.2.4</ecNumber>
    </recommendedName>
</protein>
<comment type="subcellular location">
    <subcellularLocation>
        <location evidence="3">Endoplasmic reticulum membrane</location>
        <topology evidence="3">Single-pass membrane protein</topology>
        <orientation evidence="3">Cytoplasmic side</orientation>
    </subcellularLocation>
</comment>
<proteinExistence type="predicted"/>
<evidence type="ECO:0000256" key="5">
    <source>
        <dbReference type="ARBA" id="ARBA00022643"/>
    </source>
</evidence>
<evidence type="ECO:0000256" key="14">
    <source>
        <dbReference type="ARBA" id="ARBA00052261"/>
    </source>
</evidence>
<evidence type="ECO:0000256" key="8">
    <source>
        <dbReference type="ARBA" id="ARBA00022827"/>
    </source>
</evidence>
<organism evidence="18 19">
    <name type="scientific">Zizania palustris</name>
    <name type="common">Northern wild rice</name>
    <dbReference type="NCBI Taxonomy" id="103762"/>
    <lineage>
        <taxon>Eukaryota</taxon>
        <taxon>Viridiplantae</taxon>
        <taxon>Streptophyta</taxon>
        <taxon>Embryophyta</taxon>
        <taxon>Tracheophyta</taxon>
        <taxon>Spermatophyta</taxon>
        <taxon>Magnoliopsida</taxon>
        <taxon>Liliopsida</taxon>
        <taxon>Poales</taxon>
        <taxon>Poaceae</taxon>
        <taxon>BOP clade</taxon>
        <taxon>Oryzoideae</taxon>
        <taxon>Oryzeae</taxon>
        <taxon>Zizaniinae</taxon>
        <taxon>Zizania</taxon>
    </lineage>
</organism>
<comment type="caution">
    <text evidence="18">The sequence shown here is derived from an EMBL/GenBank/DDBJ whole genome shotgun (WGS) entry which is preliminary data.</text>
</comment>
<dbReference type="FunFam" id="1.20.990.10:FF:000003">
    <property type="entry name" value="NADPH--cytochrome P450 reductase"/>
    <property type="match status" value="1"/>
</dbReference>
<evidence type="ECO:0000256" key="10">
    <source>
        <dbReference type="ARBA" id="ARBA00022989"/>
    </source>
</evidence>
<evidence type="ECO:0000256" key="6">
    <source>
        <dbReference type="ARBA" id="ARBA00022692"/>
    </source>
</evidence>
<dbReference type="GO" id="GO:0010181">
    <property type="term" value="F:FMN binding"/>
    <property type="evidence" value="ECO:0007669"/>
    <property type="project" value="InterPro"/>
</dbReference>
<dbReference type="AlphaFoldDB" id="A0A8J5WCM6"/>
<evidence type="ECO:0000259" key="16">
    <source>
        <dbReference type="PROSITE" id="PS50902"/>
    </source>
</evidence>